<dbReference type="InterPro" id="IPR008030">
    <property type="entry name" value="NmrA-like"/>
</dbReference>
<dbReference type="STRING" id="106004.A0A1Y2FRL4"/>
<dbReference type="AlphaFoldDB" id="A0A1Y2FRL4"/>
<evidence type="ECO:0000259" key="3">
    <source>
        <dbReference type="Pfam" id="PF05368"/>
    </source>
</evidence>
<accession>A0A1Y2FRL4</accession>
<keyword evidence="2" id="KW-0521">NADP</keyword>
<proteinExistence type="inferred from homology"/>
<name>A0A1Y2FRL4_9BASI</name>
<evidence type="ECO:0000313" key="5">
    <source>
        <dbReference type="Proteomes" id="UP000193467"/>
    </source>
</evidence>
<dbReference type="Pfam" id="PF05368">
    <property type="entry name" value="NmrA"/>
    <property type="match status" value="1"/>
</dbReference>
<dbReference type="SUPFAM" id="SSF51735">
    <property type="entry name" value="NAD(P)-binding Rossmann-fold domains"/>
    <property type="match status" value="1"/>
</dbReference>
<dbReference type="InParanoid" id="A0A1Y2FRL4"/>
<dbReference type="InterPro" id="IPR051164">
    <property type="entry name" value="NmrA-like_oxidored"/>
</dbReference>
<dbReference type="PANTHER" id="PTHR42748">
    <property type="entry name" value="NITROGEN METABOLITE REPRESSION PROTEIN NMRA FAMILY MEMBER"/>
    <property type="match status" value="1"/>
</dbReference>
<dbReference type="InterPro" id="IPR036291">
    <property type="entry name" value="NAD(P)-bd_dom_sf"/>
</dbReference>
<dbReference type="Gene3D" id="3.40.50.720">
    <property type="entry name" value="NAD(P)-binding Rossmann-like Domain"/>
    <property type="match status" value="1"/>
</dbReference>
<comment type="caution">
    <text evidence="4">The sequence shown here is derived from an EMBL/GenBank/DDBJ whole genome shotgun (WGS) entry which is preliminary data.</text>
</comment>
<protein>
    <recommendedName>
        <fullName evidence="3">NmrA-like domain-containing protein</fullName>
    </recommendedName>
</protein>
<sequence>MSSTTTSTTHTKKRILLIGGTGAQGQVVVRSIAPGGENSPYSLRILTRDPTNKRVQELYGDDDQVELVKGSFMDFKLVEEYMKGCYGVFVNTDGTVEGPANEVFAGIKLYEMACRVGVKHFIYSSIPYTSKLAGFYTHYDPQHMDTRGRVTDYLRSQPSAKHGPEGLSWTVIQIGLYVENLNDFMAPQILADGTRNFELPLKDGHVFLYGIEDGAYWIRKAFDQKNEYSGVVFDALSEAITGADIAKAYTETTGQKATYTPVDFDAWADSYPRGIADKPISSNDPSGLTWRDNFRMFWNTWADDAILHSAPDLTARRILHPEGCRSVKQWMKSTRYDGTPEPILRLTKQ</sequence>
<evidence type="ECO:0000313" key="4">
    <source>
        <dbReference type="EMBL" id="ORY86651.1"/>
    </source>
</evidence>
<feature type="domain" description="NmrA-like" evidence="3">
    <location>
        <begin position="11"/>
        <end position="272"/>
    </location>
</feature>
<dbReference type="Proteomes" id="UP000193467">
    <property type="component" value="Unassembled WGS sequence"/>
</dbReference>
<dbReference type="OrthoDB" id="300709at2759"/>
<reference evidence="4 5" key="1">
    <citation type="submission" date="2016-07" db="EMBL/GenBank/DDBJ databases">
        <title>Pervasive Adenine N6-methylation of Active Genes in Fungi.</title>
        <authorList>
            <consortium name="DOE Joint Genome Institute"/>
            <person name="Mondo S.J."/>
            <person name="Dannebaum R.O."/>
            <person name="Kuo R.C."/>
            <person name="Labutti K."/>
            <person name="Haridas S."/>
            <person name="Kuo A."/>
            <person name="Salamov A."/>
            <person name="Ahrendt S.R."/>
            <person name="Lipzen A."/>
            <person name="Sullivan W."/>
            <person name="Andreopoulos W.B."/>
            <person name="Clum A."/>
            <person name="Lindquist E."/>
            <person name="Daum C."/>
            <person name="Ramamoorthy G.K."/>
            <person name="Gryganskyi A."/>
            <person name="Culley D."/>
            <person name="Magnuson J.K."/>
            <person name="James T.Y."/>
            <person name="O'Malley M.A."/>
            <person name="Stajich J.E."/>
            <person name="Spatafora J.W."/>
            <person name="Visel A."/>
            <person name="Grigoriev I.V."/>
        </authorList>
    </citation>
    <scope>NUCLEOTIDE SEQUENCE [LARGE SCALE GENOMIC DNA]</scope>
    <source>
        <strain evidence="4 5">62-1032</strain>
    </source>
</reference>
<organism evidence="4 5">
    <name type="scientific">Leucosporidium creatinivorum</name>
    <dbReference type="NCBI Taxonomy" id="106004"/>
    <lineage>
        <taxon>Eukaryota</taxon>
        <taxon>Fungi</taxon>
        <taxon>Dikarya</taxon>
        <taxon>Basidiomycota</taxon>
        <taxon>Pucciniomycotina</taxon>
        <taxon>Microbotryomycetes</taxon>
        <taxon>Leucosporidiales</taxon>
        <taxon>Leucosporidium</taxon>
    </lineage>
</organism>
<dbReference type="EMBL" id="MCGR01000014">
    <property type="protein sequence ID" value="ORY86651.1"/>
    <property type="molecule type" value="Genomic_DNA"/>
</dbReference>
<keyword evidence="5" id="KW-1185">Reference proteome</keyword>
<dbReference type="PANTHER" id="PTHR42748:SF14">
    <property type="entry name" value="SNOAL-LIKE DOMAIN-CONTAINING PROTEIN"/>
    <property type="match status" value="1"/>
</dbReference>
<evidence type="ECO:0000256" key="1">
    <source>
        <dbReference type="ARBA" id="ARBA00006328"/>
    </source>
</evidence>
<dbReference type="Gene3D" id="3.90.25.10">
    <property type="entry name" value="UDP-galactose 4-epimerase, domain 1"/>
    <property type="match status" value="1"/>
</dbReference>
<evidence type="ECO:0000256" key="2">
    <source>
        <dbReference type="ARBA" id="ARBA00022857"/>
    </source>
</evidence>
<gene>
    <name evidence="4" type="ORF">BCR35DRAFT_289657</name>
</gene>
<comment type="similarity">
    <text evidence="1">Belongs to the NmrA-type oxidoreductase family.</text>
</comment>
<dbReference type="GO" id="GO:0005634">
    <property type="term" value="C:nucleus"/>
    <property type="evidence" value="ECO:0007669"/>
    <property type="project" value="TreeGrafter"/>
</dbReference>